<dbReference type="EMBL" id="JBBNAG010000009">
    <property type="protein sequence ID" value="KAK9105605.1"/>
    <property type="molecule type" value="Genomic_DNA"/>
</dbReference>
<dbReference type="Pfam" id="PF00628">
    <property type="entry name" value="PHD"/>
    <property type="match status" value="1"/>
</dbReference>
<evidence type="ECO:0000256" key="2">
    <source>
        <dbReference type="ARBA" id="ARBA00004123"/>
    </source>
</evidence>
<evidence type="ECO:0000256" key="3">
    <source>
        <dbReference type="ARBA" id="ARBA00013184"/>
    </source>
</evidence>
<evidence type="ECO:0000256" key="12">
    <source>
        <dbReference type="ARBA" id="ARBA00048017"/>
    </source>
</evidence>
<dbReference type="AlphaFoldDB" id="A0AAP0F7Z4"/>
<dbReference type="SUPFAM" id="SSF57903">
    <property type="entry name" value="FYVE/PHD zinc finger"/>
    <property type="match status" value="1"/>
</dbReference>
<keyword evidence="5" id="KW-0479">Metal-binding</keyword>
<keyword evidence="6" id="KW-0863">Zinc-finger</keyword>
<gene>
    <name evidence="15" type="ORF">Scep_022449</name>
</gene>
<keyword evidence="16" id="KW-1185">Reference proteome</keyword>
<evidence type="ECO:0000256" key="4">
    <source>
        <dbReference type="ARBA" id="ARBA00022679"/>
    </source>
</evidence>
<dbReference type="InterPro" id="IPR019787">
    <property type="entry name" value="Znf_PHD-finger"/>
</dbReference>
<evidence type="ECO:0000256" key="1">
    <source>
        <dbReference type="ARBA" id="ARBA00002581"/>
    </source>
</evidence>
<evidence type="ECO:0000259" key="14">
    <source>
        <dbReference type="PROSITE" id="PS51727"/>
    </source>
</evidence>
<evidence type="ECO:0000256" key="13">
    <source>
        <dbReference type="SAM" id="MobiDB-lite"/>
    </source>
</evidence>
<keyword evidence="7" id="KW-0862">Zinc</keyword>
<name>A0AAP0F7Z4_9MAGN</name>
<keyword evidence="8" id="KW-0156">Chromatin regulator</keyword>
<evidence type="ECO:0000256" key="9">
    <source>
        <dbReference type="ARBA" id="ARBA00023015"/>
    </source>
</evidence>
<dbReference type="Proteomes" id="UP001419268">
    <property type="component" value="Unassembled WGS sequence"/>
</dbReference>
<dbReference type="PANTHER" id="PTHR13808:SF1">
    <property type="entry name" value="HISTONE ACETYLTRANSFERASE"/>
    <property type="match status" value="1"/>
</dbReference>
<evidence type="ECO:0000256" key="8">
    <source>
        <dbReference type="ARBA" id="ARBA00022853"/>
    </source>
</evidence>
<comment type="catalytic activity">
    <reaction evidence="12">
        <text>L-lysyl-[protein] + acetyl-CoA = N(6)-acetyl-L-lysyl-[protein] + CoA + H(+)</text>
        <dbReference type="Rhea" id="RHEA:45948"/>
        <dbReference type="Rhea" id="RHEA-COMP:9752"/>
        <dbReference type="Rhea" id="RHEA-COMP:10731"/>
        <dbReference type="ChEBI" id="CHEBI:15378"/>
        <dbReference type="ChEBI" id="CHEBI:29969"/>
        <dbReference type="ChEBI" id="CHEBI:57287"/>
        <dbReference type="ChEBI" id="CHEBI:57288"/>
        <dbReference type="ChEBI" id="CHEBI:61930"/>
        <dbReference type="EC" id="2.3.1.48"/>
    </reaction>
</comment>
<comment type="function">
    <text evidence="1">Acetyltransferase enzyme. Acetylates histones, giving a specific tag for transcriptional activation.</text>
</comment>
<evidence type="ECO:0000256" key="6">
    <source>
        <dbReference type="ARBA" id="ARBA00022771"/>
    </source>
</evidence>
<feature type="region of interest" description="Disordered" evidence="13">
    <location>
        <begin position="281"/>
        <end position="300"/>
    </location>
</feature>
<protein>
    <recommendedName>
        <fullName evidence="3">histone acetyltransferase</fullName>
        <ecNumber evidence="3">2.3.1.48</ecNumber>
    </recommendedName>
</protein>
<dbReference type="GO" id="GO:0003713">
    <property type="term" value="F:transcription coactivator activity"/>
    <property type="evidence" value="ECO:0007669"/>
    <property type="project" value="TreeGrafter"/>
</dbReference>
<reference evidence="15 16" key="1">
    <citation type="submission" date="2024-01" db="EMBL/GenBank/DDBJ databases">
        <title>Genome assemblies of Stephania.</title>
        <authorList>
            <person name="Yang L."/>
        </authorList>
    </citation>
    <scope>NUCLEOTIDE SEQUENCE [LARGE SCALE GENOMIC DNA]</scope>
    <source>
        <strain evidence="15">JXDWG</strain>
        <tissue evidence="15">Leaf</tissue>
    </source>
</reference>
<dbReference type="PROSITE" id="PS51727">
    <property type="entry name" value="CBP_P300_HAT"/>
    <property type="match status" value="1"/>
</dbReference>
<comment type="caution">
    <text evidence="15">The sequence shown here is derived from an EMBL/GenBank/DDBJ whole genome shotgun (WGS) entry which is preliminary data.</text>
</comment>
<dbReference type="GO" id="GO:0005634">
    <property type="term" value="C:nucleus"/>
    <property type="evidence" value="ECO:0007669"/>
    <property type="project" value="UniProtKB-SubCell"/>
</dbReference>
<evidence type="ECO:0000313" key="15">
    <source>
        <dbReference type="EMBL" id="KAK9105605.1"/>
    </source>
</evidence>
<evidence type="ECO:0000256" key="11">
    <source>
        <dbReference type="ARBA" id="ARBA00023242"/>
    </source>
</evidence>
<sequence length="373" mass="43555">MVEKEHKAAGEEWVECAKCGGWQHHICALFNATKNKEEEPDYTCPRCYIHEIQHEERVPLPPSAVPGAKELPRTMLSDHIEKRLFASLEQERRERAEALGKSTTEKIEQVDVIVFAMFAQEYGPECDYPNKDSVYISYIDSVKHLRPQIKTVHGEALRTFVFHELLIGYMDYCKRQGLAKCHIWICPPKKKEDYILYCHPDDQNIPTSEKLQNWYQFMIEKAIKGKVAVAFSYLHEHFYGPHSENKMTATNLPFFEGGFFQSITDKVIDFIKKLEERGEREALTSRKRKKPNSSSPDSYENSAKDILLMKKAEVNDIAFDHRDEDGIICNKFIENREEFLKFCVKHRYQFDTLRRAKHSTAMILYHLHEPSDG</sequence>
<dbReference type="GO" id="GO:0008270">
    <property type="term" value="F:zinc ion binding"/>
    <property type="evidence" value="ECO:0007669"/>
    <property type="project" value="UniProtKB-KW"/>
</dbReference>
<feature type="domain" description="CBP/p300-type HAT" evidence="14">
    <location>
        <begin position="29"/>
        <end position="372"/>
    </location>
</feature>
<keyword evidence="11" id="KW-0539">Nucleus</keyword>
<dbReference type="InterPro" id="IPR013083">
    <property type="entry name" value="Znf_RING/FYVE/PHD"/>
</dbReference>
<dbReference type="InterPro" id="IPR013178">
    <property type="entry name" value="Histone_AcTrfase_Rtt109/CBP"/>
</dbReference>
<dbReference type="GO" id="GO:0031490">
    <property type="term" value="F:chromatin DNA binding"/>
    <property type="evidence" value="ECO:0007669"/>
    <property type="project" value="TreeGrafter"/>
</dbReference>
<dbReference type="SMART" id="SM01250">
    <property type="entry name" value="KAT11"/>
    <property type="match status" value="1"/>
</dbReference>
<dbReference type="GO" id="GO:0000123">
    <property type="term" value="C:histone acetyltransferase complex"/>
    <property type="evidence" value="ECO:0007669"/>
    <property type="project" value="TreeGrafter"/>
</dbReference>
<keyword evidence="10" id="KW-0804">Transcription</keyword>
<dbReference type="InterPro" id="IPR031162">
    <property type="entry name" value="CBP_P300_HAT"/>
</dbReference>
<organism evidence="15 16">
    <name type="scientific">Stephania cephalantha</name>
    <dbReference type="NCBI Taxonomy" id="152367"/>
    <lineage>
        <taxon>Eukaryota</taxon>
        <taxon>Viridiplantae</taxon>
        <taxon>Streptophyta</taxon>
        <taxon>Embryophyta</taxon>
        <taxon>Tracheophyta</taxon>
        <taxon>Spermatophyta</taxon>
        <taxon>Magnoliopsida</taxon>
        <taxon>Ranunculales</taxon>
        <taxon>Menispermaceae</taxon>
        <taxon>Menispermoideae</taxon>
        <taxon>Cissampelideae</taxon>
        <taxon>Stephania</taxon>
    </lineage>
</organism>
<keyword evidence="4" id="KW-0808">Transferase</keyword>
<keyword evidence="9" id="KW-0805">Transcription regulation</keyword>
<dbReference type="Gene3D" id="3.30.40.10">
    <property type="entry name" value="Zinc/RING finger domain, C3HC4 (zinc finger)"/>
    <property type="match status" value="1"/>
</dbReference>
<evidence type="ECO:0000256" key="7">
    <source>
        <dbReference type="ARBA" id="ARBA00022833"/>
    </source>
</evidence>
<dbReference type="InterPro" id="IPR011011">
    <property type="entry name" value="Znf_FYVE_PHD"/>
</dbReference>
<dbReference type="PANTHER" id="PTHR13808">
    <property type="entry name" value="CBP/P300-RELATED"/>
    <property type="match status" value="1"/>
</dbReference>
<dbReference type="GO" id="GO:0004402">
    <property type="term" value="F:histone acetyltransferase activity"/>
    <property type="evidence" value="ECO:0007669"/>
    <property type="project" value="InterPro"/>
</dbReference>
<dbReference type="EC" id="2.3.1.48" evidence="3"/>
<dbReference type="GO" id="GO:0005667">
    <property type="term" value="C:transcription regulator complex"/>
    <property type="evidence" value="ECO:0007669"/>
    <property type="project" value="TreeGrafter"/>
</dbReference>
<evidence type="ECO:0000256" key="5">
    <source>
        <dbReference type="ARBA" id="ARBA00022723"/>
    </source>
</evidence>
<dbReference type="GO" id="GO:0045944">
    <property type="term" value="P:positive regulation of transcription by RNA polymerase II"/>
    <property type="evidence" value="ECO:0007669"/>
    <property type="project" value="TreeGrafter"/>
</dbReference>
<evidence type="ECO:0000313" key="16">
    <source>
        <dbReference type="Proteomes" id="UP001419268"/>
    </source>
</evidence>
<dbReference type="Pfam" id="PF08214">
    <property type="entry name" value="HAT_KAT11"/>
    <property type="match status" value="1"/>
</dbReference>
<proteinExistence type="predicted"/>
<comment type="subcellular location">
    <subcellularLocation>
        <location evidence="2">Nucleus</location>
    </subcellularLocation>
</comment>
<accession>A0AAP0F7Z4</accession>
<evidence type="ECO:0000256" key="10">
    <source>
        <dbReference type="ARBA" id="ARBA00023163"/>
    </source>
</evidence>